<keyword evidence="2" id="KW-0805">Transcription regulation</keyword>
<dbReference type="InterPro" id="IPR037423">
    <property type="entry name" value="CysB_PBP2"/>
</dbReference>
<sequence length="313" mass="34831">MNLHQFRFVQEAARRGLNLTEAAKALHTSQPGVSKAIIELEEELGVEIFARHGKRLKRITEPGQHVLKSIEAIMREVGNLKRIGEQFSAQDSGTLSIATTHTQARYVLPVPVARLREAYPKVNVSLHQGAPDQVARMLIDEVAEIGIATESLSNYTELVTLPCYEWQHVIVLPPGHHLAAKERLTLEDIAQEAIITYHPSFTGRTKIDQAFASRKLEPRIALEAIDSDVIKTYVRLGLGIGIVAEMAVKDDVNSDLIARPAGILFGVNVARVAFKRGAYLRNFVYKFAELLSDRLDRNLVAKAMNGHVNDYEL</sequence>
<evidence type="ECO:0000259" key="5">
    <source>
        <dbReference type="PROSITE" id="PS50931"/>
    </source>
</evidence>
<proteinExistence type="inferred from homology"/>
<dbReference type="GO" id="GO:0003700">
    <property type="term" value="F:DNA-binding transcription factor activity"/>
    <property type="evidence" value="ECO:0007669"/>
    <property type="project" value="InterPro"/>
</dbReference>
<organism evidence="6 7">
    <name type="scientific">Rhodoferax koreensis</name>
    <dbReference type="NCBI Taxonomy" id="1842727"/>
    <lineage>
        <taxon>Bacteria</taxon>
        <taxon>Pseudomonadati</taxon>
        <taxon>Pseudomonadota</taxon>
        <taxon>Betaproteobacteria</taxon>
        <taxon>Burkholderiales</taxon>
        <taxon>Comamonadaceae</taxon>
        <taxon>Rhodoferax</taxon>
    </lineage>
</organism>
<dbReference type="InterPro" id="IPR000847">
    <property type="entry name" value="LysR_HTH_N"/>
</dbReference>
<protein>
    <submittedName>
        <fullName evidence="6">Transcriptional regulator</fullName>
    </submittedName>
</protein>
<evidence type="ECO:0000256" key="4">
    <source>
        <dbReference type="ARBA" id="ARBA00023163"/>
    </source>
</evidence>
<dbReference type="CDD" id="cd08413">
    <property type="entry name" value="PBP2_CysB_like"/>
    <property type="match status" value="1"/>
</dbReference>
<dbReference type="AlphaFoldDB" id="A0A1P8JWI8"/>
<comment type="similarity">
    <text evidence="1">Belongs to the LysR transcriptional regulatory family.</text>
</comment>
<dbReference type="EMBL" id="CP019236">
    <property type="protein sequence ID" value="APW38130.1"/>
    <property type="molecule type" value="Genomic_DNA"/>
</dbReference>
<accession>A0A1P8JWI8</accession>
<dbReference type="SUPFAM" id="SSF46785">
    <property type="entry name" value="Winged helix' DNA-binding domain"/>
    <property type="match status" value="1"/>
</dbReference>
<evidence type="ECO:0000313" key="7">
    <source>
        <dbReference type="Proteomes" id="UP000186609"/>
    </source>
</evidence>
<dbReference type="OrthoDB" id="5297026at2"/>
<evidence type="ECO:0000256" key="2">
    <source>
        <dbReference type="ARBA" id="ARBA00023015"/>
    </source>
</evidence>
<dbReference type="SUPFAM" id="SSF53850">
    <property type="entry name" value="Periplasmic binding protein-like II"/>
    <property type="match status" value="1"/>
</dbReference>
<reference evidence="6 7" key="1">
    <citation type="submission" date="2017-01" db="EMBL/GenBank/DDBJ databases">
        <authorList>
            <person name="Mah S.A."/>
            <person name="Swanson W.J."/>
            <person name="Moy G.W."/>
            <person name="Vacquier V.D."/>
        </authorList>
    </citation>
    <scope>NUCLEOTIDE SEQUENCE [LARGE SCALE GENOMIC DNA]</scope>
    <source>
        <strain evidence="6 7">DCY110</strain>
    </source>
</reference>
<dbReference type="Proteomes" id="UP000186609">
    <property type="component" value="Chromosome"/>
</dbReference>
<keyword evidence="4" id="KW-0804">Transcription</keyword>
<dbReference type="KEGG" id="rhy:RD110_13760"/>
<dbReference type="GO" id="GO:0000976">
    <property type="term" value="F:transcription cis-regulatory region binding"/>
    <property type="evidence" value="ECO:0007669"/>
    <property type="project" value="TreeGrafter"/>
</dbReference>
<dbReference type="Pfam" id="PF03466">
    <property type="entry name" value="LysR_substrate"/>
    <property type="match status" value="1"/>
</dbReference>
<dbReference type="GO" id="GO:0019344">
    <property type="term" value="P:cysteine biosynthetic process"/>
    <property type="evidence" value="ECO:0007669"/>
    <property type="project" value="TreeGrafter"/>
</dbReference>
<name>A0A1P8JWI8_9BURK</name>
<dbReference type="PROSITE" id="PS50931">
    <property type="entry name" value="HTH_LYSR"/>
    <property type="match status" value="1"/>
</dbReference>
<dbReference type="Gene3D" id="3.40.190.10">
    <property type="entry name" value="Periplasmic binding protein-like II"/>
    <property type="match status" value="2"/>
</dbReference>
<feature type="domain" description="HTH lysR-type" evidence="5">
    <location>
        <begin position="1"/>
        <end position="60"/>
    </location>
</feature>
<dbReference type="InterPro" id="IPR036388">
    <property type="entry name" value="WH-like_DNA-bd_sf"/>
</dbReference>
<dbReference type="InterPro" id="IPR005119">
    <property type="entry name" value="LysR_subst-bd"/>
</dbReference>
<dbReference type="PRINTS" id="PR00039">
    <property type="entry name" value="HTHLYSR"/>
</dbReference>
<dbReference type="Pfam" id="PF00126">
    <property type="entry name" value="HTH_1"/>
    <property type="match status" value="1"/>
</dbReference>
<dbReference type="PANTHER" id="PTHR30126">
    <property type="entry name" value="HTH-TYPE TRANSCRIPTIONAL REGULATOR"/>
    <property type="match status" value="1"/>
</dbReference>
<evidence type="ECO:0000313" key="6">
    <source>
        <dbReference type="EMBL" id="APW38130.1"/>
    </source>
</evidence>
<evidence type="ECO:0000256" key="1">
    <source>
        <dbReference type="ARBA" id="ARBA00009437"/>
    </source>
</evidence>
<keyword evidence="3" id="KW-0238">DNA-binding</keyword>
<dbReference type="RefSeq" id="WP_076200009.1">
    <property type="nucleotide sequence ID" value="NZ_CP019236.1"/>
</dbReference>
<dbReference type="InterPro" id="IPR036390">
    <property type="entry name" value="WH_DNA-bd_sf"/>
</dbReference>
<gene>
    <name evidence="6" type="ORF">RD110_13760</name>
</gene>
<dbReference type="STRING" id="1842727.RD110_13760"/>
<dbReference type="Gene3D" id="1.10.10.10">
    <property type="entry name" value="Winged helix-like DNA-binding domain superfamily/Winged helix DNA-binding domain"/>
    <property type="match status" value="1"/>
</dbReference>
<dbReference type="PANTHER" id="PTHR30126:SF6">
    <property type="entry name" value="HTH-TYPE TRANSCRIPTIONAL REGULATOR CYSB-RELATED"/>
    <property type="match status" value="1"/>
</dbReference>
<evidence type="ECO:0000256" key="3">
    <source>
        <dbReference type="ARBA" id="ARBA00023125"/>
    </source>
</evidence>
<keyword evidence="7" id="KW-1185">Reference proteome</keyword>
<dbReference type="NCBIfam" id="NF009327">
    <property type="entry name" value="PRK12684.1"/>
    <property type="match status" value="1"/>
</dbReference>